<reference evidence="3" key="1">
    <citation type="submission" date="2018-01" db="EMBL/GenBank/DDBJ databases">
        <authorList>
            <person name="Regsiter A."/>
            <person name="William W."/>
        </authorList>
    </citation>
    <scope>NUCLEOTIDE SEQUENCE</scope>
    <source>
        <strain evidence="3">TRIP AH-1</strain>
    </source>
</reference>
<dbReference type="InterPro" id="IPR029063">
    <property type="entry name" value="SAM-dependent_MTases_sf"/>
</dbReference>
<gene>
    <name evidence="3" type="ORF">PITCH_A400049</name>
</gene>
<dbReference type="SUPFAM" id="SSF53335">
    <property type="entry name" value="S-adenosyl-L-methionine-dependent methyltransferases"/>
    <property type="match status" value="1"/>
</dbReference>
<dbReference type="AlphaFoldDB" id="A0A445MZU6"/>
<dbReference type="PANTHER" id="PTHR44068:SF11">
    <property type="entry name" value="GERANYL DIPHOSPHATE 2-C-METHYLTRANSFERASE"/>
    <property type="match status" value="1"/>
</dbReference>
<dbReference type="Pfam" id="PF08241">
    <property type="entry name" value="Methyltransf_11"/>
    <property type="match status" value="1"/>
</dbReference>
<dbReference type="GO" id="GO:0008757">
    <property type="term" value="F:S-adenosylmethionine-dependent methyltransferase activity"/>
    <property type="evidence" value="ECO:0007669"/>
    <property type="project" value="InterPro"/>
</dbReference>
<dbReference type="CDD" id="cd02440">
    <property type="entry name" value="AdoMet_MTases"/>
    <property type="match status" value="1"/>
</dbReference>
<accession>A0A445MZU6</accession>
<keyword evidence="1" id="KW-0808">Transferase</keyword>
<evidence type="ECO:0000256" key="1">
    <source>
        <dbReference type="ARBA" id="ARBA00022679"/>
    </source>
</evidence>
<feature type="domain" description="Methyltransferase type 11" evidence="2">
    <location>
        <begin position="69"/>
        <end position="164"/>
    </location>
</feature>
<dbReference type="InterPro" id="IPR013216">
    <property type="entry name" value="Methyltransf_11"/>
</dbReference>
<dbReference type="PANTHER" id="PTHR44068">
    <property type="entry name" value="ZGC:194242"/>
    <property type="match status" value="1"/>
</dbReference>
<dbReference type="InterPro" id="IPR050447">
    <property type="entry name" value="Erg6_SMT_methyltransf"/>
</dbReference>
<evidence type="ECO:0000259" key="2">
    <source>
        <dbReference type="Pfam" id="PF08241"/>
    </source>
</evidence>
<dbReference type="EMBL" id="OJIN01000182">
    <property type="protein sequence ID" value="SPD75014.1"/>
    <property type="molecule type" value="Genomic_DNA"/>
</dbReference>
<proteinExistence type="predicted"/>
<sequence>MEPNRAEIKEKYEADKYDRRAENILLDESKGELYVDDIHWKKISNARKPYGQYIGSIKSLGVLDGKRILELGCGTGWLSVIFCKLGATVVGIDISRELVKIAKKRSYINRVESQTDFEVMSVHKLLFPAESFDLVYGLSLLHHVDITKCIPEVKRVLKKGGMSVFSEPIIISHFVEAIRKKVPVPIDDDPSFPAPPLQHSDIKWIMSQFSEASVRYYRLFESLDRVSDNRNFIRIMQLIDQLCLPVWPINKLARQIVIQLRGPS</sequence>
<dbReference type="Gene3D" id="3.40.50.150">
    <property type="entry name" value="Vaccinia Virus protein VP39"/>
    <property type="match status" value="1"/>
</dbReference>
<name>A0A445MZU6_9BACT</name>
<organism evidence="3">
    <name type="scientific">uncultured Desulfobacterium sp</name>
    <dbReference type="NCBI Taxonomy" id="201089"/>
    <lineage>
        <taxon>Bacteria</taxon>
        <taxon>Pseudomonadati</taxon>
        <taxon>Thermodesulfobacteriota</taxon>
        <taxon>Desulfobacteria</taxon>
        <taxon>Desulfobacterales</taxon>
        <taxon>Desulfobacteriaceae</taxon>
        <taxon>Desulfobacterium</taxon>
        <taxon>environmental samples</taxon>
    </lineage>
</organism>
<evidence type="ECO:0000313" key="3">
    <source>
        <dbReference type="EMBL" id="SPD75014.1"/>
    </source>
</evidence>
<protein>
    <recommendedName>
        <fullName evidence="2">Methyltransferase type 11 domain-containing protein</fullName>
    </recommendedName>
</protein>